<protein>
    <submittedName>
        <fullName evidence="1">Uncharacterized protein</fullName>
    </submittedName>
</protein>
<proteinExistence type="predicted"/>
<sequence length="53" mass="5493">MGPTWIAVLLALAAALMIGIGHILEQQSARQVTDTPVSTRHCSIGYCTIAVGG</sequence>
<reference evidence="1 2" key="1">
    <citation type="journal article" date="2019" name="Emerg. Microbes Infect.">
        <title>Comprehensive subspecies identification of 175 nontuberculous mycobacteria species based on 7547 genomic profiles.</title>
        <authorList>
            <person name="Matsumoto Y."/>
            <person name="Kinjo T."/>
            <person name="Motooka D."/>
            <person name="Nabeya D."/>
            <person name="Jung N."/>
            <person name="Uechi K."/>
            <person name="Horii T."/>
            <person name="Iida T."/>
            <person name="Fujita J."/>
            <person name="Nakamura S."/>
        </authorList>
    </citation>
    <scope>NUCLEOTIDE SEQUENCE [LARGE SCALE GENOMIC DNA]</scope>
    <source>
        <strain evidence="1 2">JCM 17783</strain>
    </source>
</reference>
<keyword evidence="2" id="KW-1185">Reference proteome</keyword>
<evidence type="ECO:0000313" key="1">
    <source>
        <dbReference type="EMBL" id="BBY25889.1"/>
    </source>
</evidence>
<dbReference type="Proteomes" id="UP000467130">
    <property type="component" value="Chromosome"/>
</dbReference>
<dbReference type="KEGG" id="msto:MSTO_60940"/>
<evidence type="ECO:0000313" key="2">
    <source>
        <dbReference type="Proteomes" id="UP000467130"/>
    </source>
</evidence>
<gene>
    <name evidence="1" type="ORF">MSTO_60940</name>
</gene>
<organism evidence="1 2">
    <name type="scientific">Mycobacterium stomatepiae</name>
    <dbReference type="NCBI Taxonomy" id="470076"/>
    <lineage>
        <taxon>Bacteria</taxon>
        <taxon>Bacillati</taxon>
        <taxon>Actinomycetota</taxon>
        <taxon>Actinomycetes</taxon>
        <taxon>Mycobacteriales</taxon>
        <taxon>Mycobacteriaceae</taxon>
        <taxon>Mycobacterium</taxon>
        <taxon>Mycobacterium simiae complex</taxon>
    </lineage>
</organism>
<accession>A0A7I7QHR6</accession>
<dbReference type="AlphaFoldDB" id="A0A7I7QHR6"/>
<dbReference type="EMBL" id="AP022587">
    <property type="protein sequence ID" value="BBY25889.1"/>
    <property type="molecule type" value="Genomic_DNA"/>
</dbReference>
<name>A0A7I7QHR6_9MYCO</name>